<dbReference type="Pfam" id="PF18884">
    <property type="entry name" value="TSP3_bac"/>
    <property type="match status" value="2"/>
</dbReference>
<dbReference type="InterPro" id="IPR059100">
    <property type="entry name" value="TSP3_bac"/>
</dbReference>
<evidence type="ECO:0000256" key="3">
    <source>
        <dbReference type="ARBA" id="ARBA00022729"/>
    </source>
</evidence>
<keyword evidence="7" id="KW-1185">Reference proteome</keyword>
<organism evidence="6 7">
    <name type="scientific">Shewanella khirikhana</name>
    <dbReference type="NCBI Taxonomy" id="1965282"/>
    <lineage>
        <taxon>Bacteria</taxon>
        <taxon>Pseudomonadati</taxon>
        <taxon>Pseudomonadota</taxon>
        <taxon>Gammaproteobacteria</taxon>
        <taxon>Alteromonadales</taxon>
        <taxon>Shewanellaceae</taxon>
        <taxon>Shewanella</taxon>
    </lineage>
</organism>
<evidence type="ECO:0000256" key="1">
    <source>
        <dbReference type="ARBA" id="ARBA00004613"/>
    </source>
</evidence>
<dbReference type="InterPro" id="IPR013783">
    <property type="entry name" value="Ig-like_fold"/>
</dbReference>
<dbReference type="Pfam" id="PF25275">
    <property type="entry name" value="Golvesin_C"/>
    <property type="match status" value="3"/>
</dbReference>
<dbReference type="Gene3D" id="2.60.40.10">
    <property type="entry name" value="Immunoglobulins"/>
    <property type="match status" value="4"/>
</dbReference>
<evidence type="ECO:0000259" key="5">
    <source>
        <dbReference type="Pfam" id="PF25275"/>
    </source>
</evidence>
<protein>
    <recommendedName>
        <fullName evidence="5">Golvesin/Xly CBD-like domain-containing protein</fullName>
    </recommendedName>
</protein>
<proteinExistence type="predicted"/>
<dbReference type="SUPFAM" id="SSF49265">
    <property type="entry name" value="Fibronectin type III"/>
    <property type="match status" value="2"/>
</dbReference>
<feature type="domain" description="Golvesin/Xly CBD-like" evidence="5">
    <location>
        <begin position="1523"/>
        <end position="1647"/>
    </location>
</feature>
<dbReference type="Proteomes" id="UP000278437">
    <property type="component" value="Chromosome"/>
</dbReference>
<dbReference type="RefSeq" id="WP_126169154.1">
    <property type="nucleotide sequence ID" value="NZ_CP020373.1"/>
</dbReference>
<keyword evidence="3" id="KW-0732">Signal</keyword>
<name>A0ABN5U033_9GAMM</name>
<reference evidence="7" key="1">
    <citation type="submission" date="2017-03" db="EMBL/GenBank/DDBJ databases">
        <title>Full genome sequence of a non-lethal Shewanella isolate that potentiates virulence of Vibio parahaemolyticus causing acute hepatopancreatic necrosis disease (AHPND) in shrimp.</title>
        <authorList>
            <person name="Prachumwat A."/>
            <person name="Sritunyalucksana K."/>
        </authorList>
    </citation>
    <scope>NUCLEOTIDE SEQUENCE [LARGE SCALE GENOMIC DNA]</scope>
    <source>
        <strain evidence="7">TH2012</strain>
    </source>
</reference>
<gene>
    <name evidence="6" type="ORF">STH12_04003</name>
</gene>
<dbReference type="InterPro" id="IPR033803">
    <property type="entry name" value="CBD-like_Golvesin-Xly"/>
</dbReference>
<keyword evidence="2" id="KW-0964">Secreted</keyword>
<evidence type="ECO:0000256" key="2">
    <source>
        <dbReference type="ARBA" id="ARBA00022525"/>
    </source>
</evidence>
<comment type="subcellular location">
    <subcellularLocation>
        <location evidence="1">Secreted</location>
    </subcellularLocation>
</comment>
<evidence type="ECO:0000313" key="6">
    <source>
        <dbReference type="EMBL" id="AZQ13037.1"/>
    </source>
</evidence>
<evidence type="ECO:0000256" key="4">
    <source>
        <dbReference type="ARBA" id="ARBA00022837"/>
    </source>
</evidence>
<dbReference type="InterPro" id="IPR036116">
    <property type="entry name" value="FN3_sf"/>
</dbReference>
<keyword evidence="4" id="KW-0106">Calcium</keyword>
<dbReference type="EMBL" id="CP020373">
    <property type="protein sequence ID" value="AZQ13037.1"/>
    <property type="molecule type" value="Genomic_DNA"/>
</dbReference>
<feature type="domain" description="Golvesin/Xly CBD-like" evidence="5">
    <location>
        <begin position="1057"/>
        <end position="1184"/>
    </location>
</feature>
<sequence>MKGHLKGFIWQRLLAWFLLGLSLGVAAEEDTLCAVVKIEIVQELTLERQGFEAIMKINNALEDRSLENVGVEVVFTDSAGEPVVASSDPNHPNASFFIRISSIEGIDNVAGTGELAAASSALIKWLIIPAPGSAGDVPSGTLYYVGAKLNYRLNGLDESLDVAPDTIFVRPMPKLTLDYFLPSDVYADDPLTNEIEPIEPFTLGVRVSNNGKAAANKVKIQSAQPKIVENNQGLAIDFKITDSFVGDSPVTNSLLLDFGDIPSLSSGTGRWIMYTTLSGRFTEFTATFSHADELGGSLTSLIDAVNAHLLLRDVVVDLPGRDTVRDFLVRNGTALTAFESDSVDTPVADLSSTAQLSGSGDTLSLTFAPELGGAYVQLPDPFGGSRQLVQVLRSDGKVLHPANGWLSKHYNKDTKQTQHLLHLFDTHTQGRYLLQFADRQAVPAAPVLAYIPDWTGAEGGQIGFLLEASDPNGDAVSFAVTPMPDGASLTDIEPGKARFNWPIAVGQAGFYPVTVSATDGKLYSNQELMLRVFPAHDTDGDGLDDAWEIEHFGDLSRDGSGDFDGDGLTDREEFELGSDPTMQNGPLAPEVVSPDDEEITETEIRLLVNNSVNLGNRDLDYFFELYADAQLSQLVLASDAVPEGVDSTAWVLPESLMENQQYFWRVRSFNQVLYSAWSNASFKVNRTPEAPTKPALNSPMVGVEVDEVMPLLSVLNSADPDGDELSYRFSVYSDEAMTSLVLVSADLLPGDNGVTAWRVTEPLQEGARYYWQVAAIDPGGLSTLSEPFWFDVYVSNLAPSTPVLVSPTIDEVLGHNDVVLEVAQAVDPEGQPLSYLFELDRVASFDSNDKQSEQIEVDADGKVLWHLSGLLDEQQYFWRVRAQDPLGMSSEPVLGRFKISLQITAPSAPVIDNPGDGSWVQSTMPLLSVHPVLDSDRPVSHYQFEVYGDEALSSLLTTEQVTQTSVELTEALPDNAWAYWRVRAVDSAGIMGAWSAVSRFFVNDKGIDEAPIFEWRSPEADTEFALGQPILLRWEDIDPDSDALISLYYMRPEDAIVLDDLDAGFSAYGDWQHVESDEDVEGFHLFTAHGEDASAQWTRPLEMSGRYEIQVYWPEVEGKYAKDVQYFFPVVGEDGSSLSYQELRKPVTGWNSLGEHQLQAGDFSLFLKGRGHKKRALIADQIRLIPIDVPHQLLVKDIQETPDGDADTYLWDTSGMQPGEYQLFARIADETQEVTVYSPHRVSLREQAYLRLDNQDPTAVIAGDWHEQMSADAVGGTFHQLSLHDGPGSVSWPVHIDNAGWYEVSFFGLPGVDLQQLKVELLQEANVMEVGYFHKVAEPGWGHVGQLWLAPGEYQLRVSAEGVGVVALDAIELRLTALMSTNELVLDNTDTGFNANGSWRISSRGSGFEGVDYFTACSGSASASWRVGLNEPGFYEVSAKWPARLKNQRGARVELVYSDNNRVPTKVAMKLNQQRNGGTWQPLSVVKSGGGEVAVTLNRAEGGGCVVADAIRIRKLQQQSFMWDNSDAEFAQTRGWWQSSRLIDGFIGENYLFSLYGEAKWSLGTLPAGKYRIEARWPASIFHSSSAEFVLKADGAPVSTNRMSQKSSGARWNNLGEVEIQATTNLEVTLKNKGHGFLVADAVRLVRVE</sequence>
<feature type="domain" description="Golvesin/Xly CBD-like" evidence="5">
    <location>
        <begin position="1385"/>
        <end position="1514"/>
    </location>
</feature>
<accession>A0ABN5U033</accession>
<evidence type="ECO:0000313" key="7">
    <source>
        <dbReference type="Proteomes" id="UP000278437"/>
    </source>
</evidence>